<dbReference type="Gene3D" id="1.25.10.10">
    <property type="entry name" value="Leucine-rich Repeat Variant"/>
    <property type="match status" value="2"/>
</dbReference>
<feature type="region of interest" description="Disordered" evidence="3">
    <location>
        <begin position="1"/>
        <end position="46"/>
    </location>
</feature>
<evidence type="ECO:0000313" key="5">
    <source>
        <dbReference type="Proteomes" id="UP000886611"/>
    </source>
</evidence>
<dbReference type="GO" id="GO:0000480">
    <property type="term" value="P:endonucleolytic cleavage in 5'-ETS of tricistronic rRNA transcript (SSU-rRNA, 5.8S rRNA, LSU-rRNA)"/>
    <property type="evidence" value="ECO:0007669"/>
    <property type="project" value="TreeGrafter"/>
</dbReference>
<comment type="caution">
    <text evidence="4">The sequence shown here is derived from an EMBL/GenBank/DDBJ whole genome shotgun (WGS) entry which is preliminary data.</text>
</comment>
<feature type="non-terminal residue" evidence="4">
    <location>
        <position position="749"/>
    </location>
</feature>
<feature type="compositionally biased region" description="Basic and acidic residues" evidence="3">
    <location>
        <begin position="1"/>
        <end position="22"/>
    </location>
</feature>
<dbReference type="EMBL" id="JAATIS010004040">
    <property type="protein sequence ID" value="KAG2462709.1"/>
    <property type="molecule type" value="Genomic_DNA"/>
</dbReference>
<dbReference type="GO" id="GO:0000056">
    <property type="term" value="P:ribosomal small subunit export from nucleus"/>
    <property type="evidence" value="ECO:0007669"/>
    <property type="project" value="TreeGrafter"/>
</dbReference>
<dbReference type="GO" id="GO:0000472">
    <property type="term" value="P:endonucleolytic cleavage to generate mature 5'-end of SSU-rRNA from (SSU-rRNA, 5.8S rRNA, LSU-rRNA)"/>
    <property type="evidence" value="ECO:0007669"/>
    <property type="project" value="TreeGrafter"/>
</dbReference>
<evidence type="ECO:0000313" key="4">
    <source>
        <dbReference type="EMBL" id="KAG2462709.1"/>
    </source>
</evidence>
<dbReference type="GO" id="GO:0005730">
    <property type="term" value="C:nucleolus"/>
    <property type="evidence" value="ECO:0007669"/>
    <property type="project" value="TreeGrafter"/>
</dbReference>
<dbReference type="GO" id="GO:0000447">
    <property type="term" value="P:endonucleolytic cleavage in ITS1 to separate SSU-rRNA from 5.8S rRNA and LSU-rRNA from tricistronic rRNA transcript (SSU-rRNA, 5.8S rRNA, LSU-rRNA)"/>
    <property type="evidence" value="ECO:0007669"/>
    <property type="project" value="TreeGrafter"/>
</dbReference>
<dbReference type="InterPro" id="IPR040000">
    <property type="entry name" value="NOP9"/>
</dbReference>
<dbReference type="SMART" id="SM00025">
    <property type="entry name" value="Pumilio"/>
    <property type="match status" value="7"/>
</dbReference>
<dbReference type="GO" id="GO:0003723">
    <property type="term" value="F:RNA binding"/>
    <property type="evidence" value="ECO:0007669"/>
    <property type="project" value="InterPro"/>
</dbReference>
<feature type="compositionally biased region" description="Basic and acidic residues" evidence="3">
    <location>
        <begin position="36"/>
        <end position="46"/>
    </location>
</feature>
<dbReference type="PROSITE" id="PS50302">
    <property type="entry name" value="PUM"/>
    <property type="match status" value="2"/>
</dbReference>
<dbReference type="Pfam" id="PF22493">
    <property type="entry name" value="PUF_NOP9"/>
    <property type="match status" value="1"/>
</dbReference>
<accession>A0A8X7X7U0</accession>
<protein>
    <submittedName>
        <fullName evidence="4">NOP9 protein</fullName>
    </submittedName>
</protein>
<dbReference type="PANTHER" id="PTHR13102">
    <property type="entry name" value="NUCLEOLAR PROTEIN 9"/>
    <property type="match status" value="1"/>
</dbReference>
<feature type="non-terminal residue" evidence="4">
    <location>
        <position position="1"/>
    </location>
</feature>
<dbReference type="AlphaFoldDB" id="A0A8X7X7U0"/>
<keyword evidence="1" id="KW-0677">Repeat</keyword>
<evidence type="ECO:0000256" key="2">
    <source>
        <dbReference type="PROSITE-ProRule" id="PRU00317"/>
    </source>
</evidence>
<dbReference type="InterPro" id="IPR016024">
    <property type="entry name" value="ARM-type_fold"/>
</dbReference>
<name>A0A8X7X7U0_POLSE</name>
<evidence type="ECO:0000256" key="3">
    <source>
        <dbReference type="SAM" id="MobiDB-lite"/>
    </source>
</evidence>
<keyword evidence="5" id="KW-1185">Reference proteome</keyword>
<dbReference type="GO" id="GO:0030686">
    <property type="term" value="C:90S preribosome"/>
    <property type="evidence" value="ECO:0007669"/>
    <property type="project" value="TreeGrafter"/>
</dbReference>
<feature type="repeat" description="Pumilio" evidence="2">
    <location>
        <begin position="83"/>
        <end position="118"/>
    </location>
</feature>
<reference evidence="4 5" key="1">
    <citation type="journal article" date="2021" name="Cell">
        <title>Tracing the genetic footprints of vertebrate landing in non-teleost ray-finned fishes.</title>
        <authorList>
            <person name="Bi X."/>
            <person name="Wang K."/>
            <person name="Yang L."/>
            <person name="Pan H."/>
            <person name="Jiang H."/>
            <person name="Wei Q."/>
            <person name="Fang M."/>
            <person name="Yu H."/>
            <person name="Zhu C."/>
            <person name="Cai Y."/>
            <person name="He Y."/>
            <person name="Gan X."/>
            <person name="Zeng H."/>
            <person name="Yu D."/>
            <person name="Zhu Y."/>
            <person name="Jiang H."/>
            <person name="Qiu Q."/>
            <person name="Yang H."/>
            <person name="Zhang Y.E."/>
            <person name="Wang W."/>
            <person name="Zhu M."/>
            <person name="He S."/>
            <person name="Zhang G."/>
        </authorList>
    </citation>
    <scope>NUCLEOTIDE SEQUENCE [LARGE SCALE GENOMIC DNA]</scope>
    <source>
        <strain evidence="4">Bchr_013</strain>
    </source>
</reference>
<dbReference type="InterPro" id="IPR011989">
    <property type="entry name" value="ARM-like"/>
</dbReference>
<evidence type="ECO:0000256" key="1">
    <source>
        <dbReference type="ARBA" id="ARBA00022737"/>
    </source>
</evidence>
<dbReference type="GO" id="GO:0030688">
    <property type="term" value="C:preribosome, small subunit precursor"/>
    <property type="evidence" value="ECO:0007669"/>
    <property type="project" value="TreeGrafter"/>
</dbReference>
<organism evidence="4 5">
    <name type="scientific">Polypterus senegalus</name>
    <name type="common">Senegal bichir</name>
    <dbReference type="NCBI Taxonomy" id="55291"/>
    <lineage>
        <taxon>Eukaryota</taxon>
        <taxon>Metazoa</taxon>
        <taxon>Chordata</taxon>
        <taxon>Craniata</taxon>
        <taxon>Vertebrata</taxon>
        <taxon>Euteleostomi</taxon>
        <taxon>Actinopterygii</taxon>
        <taxon>Polypteriformes</taxon>
        <taxon>Polypteridae</taxon>
        <taxon>Polypterus</taxon>
    </lineage>
</organism>
<dbReference type="Proteomes" id="UP000886611">
    <property type="component" value="Unassembled WGS sequence"/>
</dbReference>
<feature type="compositionally biased region" description="Basic residues" evidence="3">
    <location>
        <begin position="23"/>
        <end position="33"/>
    </location>
</feature>
<dbReference type="SUPFAM" id="SSF48371">
    <property type="entry name" value="ARM repeat"/>
    <property type="match status" value="1"/>
</dbReference>
<dbReference type="PANTHER" id="PTHR13102:SF0">
    <property type="entry name" value="NUCLEOLAR PROTEIN 9"/>
    <property type="match status" value="1"/>
</dbReference>
<dbReference type="InterPro" id="IPR001313">
    <property type="entry name" value="Pumilio_RNA-bd_rpt"/>
</dbReference>
<feature type="repeat" description="Pumilio" evidence="2">
    <location>
        <begin position="483"/>
        <end position="520"/>
    </location>
</feature>
<gene>
    <name evidence="4" type="primary">Nop9</name>
    <name evidence="4" type="ORF">GTO96_0000283</name>
</gene>
<sequence>MNPECKDNVKRHFKKDAKEKTTSFKKGKRKKQLVKPTDKEEQSHIKKLDPLSRGYFRRVSERLEEDFTTDEERDLFVANVFSEVNGQAVPLSMDSSGSHVLQRLLPLASCNQLCQLLKELENELSNGSEESHFEPLICHCCGAHIMETALQRIHRLRKTQEDSEASADWEVLEHHILRLTSEVITKLPTFCKHTHGSFVVRALVQMLGGVLLEASNNKGQKSLETGLQDAPTSEVFSSAFKRLAKESLKHTKVFLTNGSASPVFQTILKVCHVRFPKLCQKLGRGMLDYLTSLNEGSDCRNLQVFFKDRTSSRLIENIVEVSQKSLFRTLYENHFKGHLVSLAQHPIANFPVQRIVASAPSPKLFRQIFDEMVPELESVFATKHIGVIIELAEGCIRHGERQAELLQHLLQVFHCAEPPSRQMTCACLFMTLLTYESYYQNHEPKNEAEQKQRPLSGVVYNGSRLVQTLLGFSDNTIVLRSLRLLPSSDLVTLACDPSGSHVLDVMTQHLNKKEFAKLLKKLKLRLPSSRLSPRLLGGGPFYGNPDGLQLLPGTPPQTRPCVVEVPAAPEAVRVSPVVFPPALPGVAEVLGSWAVQAAGHRLAVATGPYRSGLPCPLPEATNITRVDTPSWSGGGTGPPPVLLGVSAGLLPRPDVADDGLEVGRCLAVTNGPYRAGLPCPLPEATSVTRTDAPSRSGGAPHEARLRSDIFGHHIARNFALFHFLKRKKEWENIQTAQVKKRRMFNDILE</sequence>
<proteinExistence type="predicted"/>